<keyword evidence="9" id="KW-1185">Reference proteome</keyword>
<dbReference type="EMBL" id="CP027850">
    <property type="protein sequence ID" value="AVQ03526.1"/>
    <property type="molecule type" value="Genomic_DNA"/>
</dbReference>
<dbReference type="PROSITE" id="PS51007">
    <property type="entry name" value="CYTC"/>
    <property type="match status" value="1"/>
</dbReference>
<feature type="chain" id="PRO_5045746966" evidence="6">
    <location>
        <begin position="20"/>
        <end position="115"/>
    </location>
</feature>
<keyword evidence="3 4" id="KW-0408">Iron</keyword>
<sequence length="115" mass="12402">MRSVLLALGAALVASPALAQASPENGERIAQRACGGCHAVRGTKSPLPDAPPFARLHERYRKGGLDALLDEGMLAPPLPPEEGAPRTHPRMPMAKFDDDQRADLKAYLQSLEPRR</sequence>
<keyword evidence="1 4" id="KW-0349">Heme</keyword>
<dbReference type="InterPro" id="IPR009056">
    <property type="entry name" value="Cyt_c-like_dom"/>
</dbReference>
<dbReference type="Pfam" id="PF00034">
    <property type="entry name" value="Cytochrom_C"/>
    <property type="match status" value="1"/>
</dbReference>
<feature type="domain" description="Cytochrome c" evidence="7">
    <location>
        <begin position="21"/>
        <end position="112"/>
    </location>
</feature>
<name>A0ABN5IXK4_9CAUL</name>
<dbReference type="Gene3D" id="1.10.760.10">
    <property type="entry name" value="Cytochrome c-like domain"/>
    <property type="match status" value="1"/>
</dbReference>
<reference evidence="8 9" key="1">
    <citation type="journal article" date="2015" name="Biotechnol. Bioeng.">
        <title>Genome sequence and phenotypic characterization of Caulobacter segnis.</title>
        <authorList>
            <person name="Patel S."/>
            <person name="Fletcher B."/>
            <person name="Scott D.C."/>
            <person name="Ely B."/>
        </authorList>
    </citation>
    <scope>NUCLEOTIDE SEQUENCE [LARGE SCALE GENOMIC DNA]</scope>
    <source>
        <strain evidence="8 9">TK0059</strain>
    </source>
</reference>
<evidence type="ECO:0000313" key="8">
    <source>
        <dbReference type="EMBL" id="AVQ03526.1"/>
    </source>
</evidence>
<feature type="region of interest" description="Disordered" evidence="5">
    <location>
        <begin position="71"/>
        <end position="99"/>
    </location>
</feature>
<accession>A0ABN5IXK4</accession>
<keyword evidence="2 4" id="KW-0479">Metal-binding</keyword>
<dbReference type="RefSeq" id="WP_013080542.1">
    <property type="nucleotide sequence ID" value="NZ_CP027850.1"/>
</dbReference>
<gene>
    <name evidence="8" type="ORF">B7G68_17745</name>
</gene>
<evidence type="ECO:0000256" key="4">
    <source>
        <dbReference type="PROSITE-ProRule" id="PRU00433"/>
    </source>
</evidence>
<organism evidence="8 9">
    <name type="scientific">Caulobacter segnis</name>
    <dbReference type="NCBI Taxonomy" id="88688"/>
    <lineage>
        <taxon>Bacteria</taxon>
        <taxon>Pseudomonadati</taxon>
        <taxon>Pseudomonadota</taxon>
        <taxon>Alphaproteobacteria</taxon>
        <taxon>Caulobacterales</taxon>
        <taxon>Caulobacteraceae</taxon>
        <taxon>Caulobacter</taxon>
    </lineage>
</organism>
<proteinExistence type="predicted"/>
<evidence type="ECO:0000256" key="5">
    <source>
        <dbReference type="SAM" id="MobiDB-lite"/>
    </source>
</evidence>
<evidence type="ECO:0000259" key="7">
    <source>
        <dbReference type="PROSITE" id="PS51007"/>
    </source>
</evidence>
<feature type="signal peptide" evidence="6">
    <location>
        <begin position="1"/>
        <end position="19"/>
    </location>
</feature>
<keyword evidence="6" id="KW-0732">Signal</keyword>
<evidence type="ECO:0000256" key="1">
    <source>
        <dbReference type="ARBA" id="ARBA00022617"/>
    </source>
</evidence>
<evidence type="ECO:0000256" key="2">
    <source>
        <dbReference type="ARBA" id="ARBA00022723"/>
    </source>
</evidence>
<dbReference type="SUPFAM" id="SSF46626">
    <property type="entry name" value="Cytochrome c"/>
    <property type="match status" value="1"/>
</dbReference>
<dbReference type="Proteomes" id="UP000240527">
    <property type="component" value="Chromosome"/>
</dbReference>
<protein>
    <submittedName>
        <fullName evidence="8">Cytochrome c</fullName>
    </submittedName>
</protein>
<evidence type="ECO:0000256" key="6">
    <source>
        <dbReference type="SAM" id="SignalP"/>
    </source>
</evidence>
<dbReference type="InterPro" id="IPR036909">
    <property type="entry name" value="Cyt_c-like_dom_sf"/>
</dbReference>
<evidence type="ECO:0000256" key="3">
    <source>
        <dbReference type="ARBA" id="ARBA00023004"/>
    </source>
</evidence>
<evidence type="ECO:0000313" key="9">
    <source>
        <dbReference type="Proteomes" id="UP000240527"/>
    </source>
</evidence>